<dbReference type="CDD" id="cd06259">
    <property type="entry name" value="YdcF-like"/>
    <property type="match status" value="1"/>
</dbReference>
<dbReference type="InterPro" id="IPR014729">
    <property type="entry name" value="Rossmann-like_a/b/a_fold"/>
</dbReference>
<gene>
    <name evidence="2" type="ORF">GLE_4966</name>
</gene>
<organism evidence="2 3">
    <name type="scientific">Lysobacter enzymogenes</name>
    <dbReference type="NCBI Taxonomy" id="69"/>
    <lineage>
        <taxon>Bacteria</taxon>
        <taxon>Pseudomonadati</taxon>
        <taxon>Pseudomonadota</taxon>
        <taxon>Gammaproteobacteria</taxon>
        <taxon>Lysobacterales</taxon>
        <taxon>Lysobacteraceae</taxon>
        <taxon>Lysobacter</taxon>
    </lineage>
</organism>
<sequence length="227" mass="25197">MTTRTAHRLSLFGDRDILQVAAVTATACALSAGLVYLGYFVHVLRVARNAPCRPERGECVLLFGKHAPGGRLDRDFEARLDRAVSLWRERPPRSVVLLGGGAADETSEAELARLGLLARGLASDAPLRLENQSRDTLQNLRNARELLGEGMRSRVTLLSSRYHLARCAWFARRLGYDFELCAAEPRLRLDARMLVRLAGEAAYVCLSDVGARWARLIGNRRMLARVS</sequence>
<accession>A0A0S2DPE3</accession>
<dbReference type="RefSeq" id="WP_057949449.1">
    <property type="nucleotide sequence ID" value="NZ_CP067396.1"/>
</dbReference>
<dbReference type="STRING" id="69.GLE_4966"/>
<dbReference type="AlphaFoldDB" id="A0A0S2DPE3"/>
<dbReference type="EMBL" id="CP013140">
    <property type="protein sequence ID" value="ALN60307.1"/>
    <property type="molecule type" value="Genomic_DNA"/>
</dbReference>
<dbReference type="PANTHER" id="PTHR30336">
    <property type="entry name" value="INNER MEMBRANE PROTEIN, PROBABLE PERMEASE"/>
    <property type="match status" value="1"/>
</dbReference>
<dbReference type="Proteomes" id="UP000061569">
    <property type="component" value="Chromosome"/>
</dbReference>
<reference evidence="2 3" key="1">
    <citation type="submission" date="2015-11" db="EMBL/GenBank/DDBJ databases">
        <title>Genome sequences of Lysobacter enzymogenes strain C3 and Lysobacter antibioticus ATCC 29479.</title>
        <authorList>
            <person name="Kobayashi D.Y."/>
        </authorList>
    </citation>
    <scope>NUCLEOTIDE SEQUENCE [LARGE SCALE GENOMIC DNA]</scope>
    <source>
        <strain evidence="2 3">C3</strain>
    </source>
</reference>
<evidence type="ECO:0000313" key="3">
    <source>
        <dbReference type="Proteomes" id="UP000061569"/>
    </source>
</evidence>
<protein>
    <submittedName>
        <fullName evidence="2">Lipoprotein</fullName>
    </submittedName>
</protein>
<dbReference type="Gene3D" id="3.40.50.620">
    <property type="entry name" value="HUPs"/>
    <property type="match status" value="1"/>
</dbReference>
<dbReference type="KEGG" id="lez:GLE_4966"/>
<dbReference type="InterPro" id="IPR003848">
    <property type="entry name" value="DUF218"/>
</dbReference>
<proteinExistence type="predicted"/>
<evidence type="ECO:0000313" key="2">
    <source>
        <dbReference type="EMBL" id="ALN60307.1"/>
    </source>
</evidence>
<name>A0A0S2DPE3_LYSEN</name>
<evidence type="ECO:0000259" key="1">
    <source>
        <dbReference type="Pfam" id="PF02698"/>
    </source>
</evidence>
<dbReference type="PATRIC" id="fig|69.6.peg.4893"/>
<dbReference type="InterPro" id="IPR051599">
    <property type="entry name" value="Cell_Envelope_Assoc"/>
</dbReference>
<dbReference type="PANTHER" id="PTHR30336:SF20">
    <property type="entry name" value="DUF218 DOMAIN-CONTAINING PROTEIN"/>
    <property type="match status" value="1"/>
</dbReference>
<dbReference type="GO" id="GO:0005886">
    <property type="term" value="C:plasma membrane"/>
    <property type="evidence" value="ECO:0007669"/>
    <property type="project" value="TreeGrafter"/>
</dbReference>
<feature type="domain" description="DUF218" evidence="1">
    <location>
        <begin position="72"/>
        <end position="180"/>
    </location>
</feature>
<dbReference type="PROSITE" id="PS51257">
    <property type="entry name" value="PROKAR_LIPOPROTEIN"/>
    <property type="match status" value="1"/>
</dbReference>
<dbReference type="Pfam" id="PF02698">
    <property type="entry name" value="DUF218"/>
    <property type="match status" value="1"/>
</dbReference>
<keyword evidence="2" id="KW-0449">Lipoprotein</keyword>